<protein>
    <submittedName>
        <fullName evidence="1">Uncharacterized protein</fullName>
    </submittedName>
</protein>
<proteinExistence type="predicted"/>
<keyword evidence="2" id="KW-1185">Reference proteome</keyword>
<accession>A0A0D9Z8Y5</accession>
<dbReference type="HOGENOM" id="CLU_2030355_0_0_1"/>
<evidence type="ECO:0000313" key="2">
    <source>
        <dbReference type="Proteomes" id="UP000026961"/>
    </source>
</evidence>
<dbReference type="AlphaFoldDB" id="A0A0D9Z8Y5"/>
<organism evidence="1">
    <name type="scientific">Oryza glumipatula</name>
    <dbReference type="NCBI Taxonomy" id="40148"/>
    <lineage>
        <taxon>Eukaryota</taxon>
        <taxon>Viridiplantae</taxon>
        <taxon>Streptophyta</taxon>
        <taxon>Embryophyta</taxon>
        <taxon>Tracheophyta</taxon>
        <taxon>Spermatophyta</taxon>
        <taxon>Magnoliopsida</taxon>
        <taxon>Liliopsida</taxon>
        <taxon>Poales</taxon>
        <taxon>Poaceae</taxon>
        <taxon>BOP clade</taxon>
        <taxon>Oryzoideae</taxon>
        <taxon>Oryzeae</taxon>
        <taxon>Oryzinae</taxon>
        <taxon>Oryza</taxon>
    </lineage>
</organism>
<dbReference type="Proteomes" id="UP000026961">
    <property type="component" value="Chromosome 3"/>
</dbReference>
<dbReference type="EnsemblPlants" id="OGLUM03G22330.1">
    <property type="protein sequence ID" value="OGLUM03G22330.1"/>
    <property type="gene ID" value="OGLUM03G22330"/>
</dbReference>
<dbReference type="Gramene" id="OGLUM03G22330.1">
    <property type="protein sequence ID" value="OGLUM03G22330.1"/>
    <property type="gene ID" value="OGLUM03G22330"/>
</dbReference>
<reference evidence="1" key="1">
    <citation type="submission" date="2015-04" db="UniProtKB">
        <authorList>
            <consortium name="EnsemblPlants"/>
        </authorList>
    </citation>
    <scope>IDENTIFICATION</scope>
</reference>
<reference evidence="1" key="2">
    <citation type="submission" date="2018-05" db="EMBL/GenBank/DDBJ databases">
        <title>OgluRS3 (Oryza glumaepatula Reference Sequence Version 3).</title>
        <authorList>
            <person name="Zhang J."/>
            <person name="Kudrna D."/>
            <person name="Lee S."/>
            <person name="Talag J."/>
            <person name="Welchert J."/>
            <person name="Wing R.A."/>
        </authorList>
    </citation>
    <scope>NUCLEOTIDE SEQUENCE [LARGE SCALE GENOMIC DNA]</scope>
</reference>
<evidence type="ECO:0000313" key="1">
    <source>
        <dbReference type="EnsemblPlants" id="OGLUM03G22330.1"/>
    </source>
</evidence>
<name>A0A0D9Z8Y5_9ORYZ</name>
<sequence length="122" mass="12808">MAAAASLRVPDLTPRAPLLPRQQEHAMTGCDNSELGAAPSGGIELLTARSSGCEAVALLLIFRRRCSFAPTSQLPSKTTTAVRVMRTTAVWVAATTAVWGRRQQGSVAATTVEGEQGDEGIE</sequence>